<reference evidence="2" key="1">
    <citation type="submission" date="2017-04" db="EMBL/GenBank/DDBJ databases">
        <title>Genome evolution of the luminous symbionts of deep sea anglerfish.</title>
        <authorList>
            <person name="Hendry T.A."/>
        </authorList>
    </citation>
    <scope>NUCLEOTIDE SEQUENCE [LARGE SCALE GENOMIC DNA]</scope>
</reference>
<dbReference type="GeneID" id="66953039"/>
<protein>
    <submittedName>
        <fullName evidence="1">Uncharacterized protein</fullName>
    </submittedName>
</protein>
<accession>A0A2A5T2M6</accession>
<dbReference type="EMBL" id="NBYY01000022">
    <property type="protein sequence ID" value="PCS22394.1"/>
    <property type="molecule type" value="Genomic_DNA"/>
</dbReference>
<dbReference type="RefSeq" id="WP_158523701.1">
    <property type="nucleotide sequence ID" value="NZ_CAWNJE010000038.1"/>
</dbReference>
<comment type="caution">
    <text evidence="1">The sequence shown here is derived from an EMBL/GenBank/DDBJ whole genome shotgun (WGS) entry which is preliminary data.</text>
</comment>
<proteinExistence type="predicted"/>
<organism evidence="1 2">
    <name type="scientific">Candidatus Enterovibrio escicola</name>
    <dbReference type="NCBI Taxonomy" id="1927127"/>
    <lineage>
        <taxon>Bacteria</taxon>
        <taxon>Pseudomonadati</taxon>
        <taxon>Pseudomonadota</taxon>
        <taxon>Gammaproteobacteria</taxon>
        <taxon>Vibrionales</taxon>
        <taxon>Vibrionaceae</taxon>
        <taxon>Enterovibrio</taxon>
    </lineage>
</organism>
<dbReference type="Proteomes" id="UP000219020">
    <property type="component" value="Unassembled WGS sequence"/>
</dbReference>
<gene>
    <name evidence="1" type="ORF">BTN49_2123</name>
</gene>
<evidence type="ECO:0000313" key="2">
    <source>
        <dbReference type="Proteomes" id="UP000219020"/>
    </source>
</evidence>
<keyword evidence="2" id="KW-1185">Reference proteome</keyword>
<dbReference type="AlphaFoldDB" id="A0A2A5T2M6"/>
<name>A0A2A5T2M6_9GAMM</name>
<sequence>MVLKAMTLRMCDWYSFTKICYSIPKYFLRERTMKVKILSVEGQLVGEMET</sequence>
<evidence type="ECO:0000313" key="1">
    <source>
        <dbReference type="EMBL" id="PCS22394.1"/>
    </source>
</evidence>